<proteinExistence type="inferred from homology"/>
<dbReference type="Gene3D" id="3.40.50.1440">
    <property type="entry name" value="Tubulin/FtsZ, GTPase domain"/>
    <property type="match status" value="1"/>
</dbReference>
<organism evidence="13 14">
    <name type="scientific">Caproicibacterium lactatifermentans</name>
    <dbReference type="NCBI Taxonomy" id="2666138"/>
    <lineage>
        <taxon>Bacteria</taxon>
        <taxon>Bacillati</taxon>
        <taxon>Bacillota</taxon>
        <taxon>Clostridia</taxon>
        <taxon>Eubacteriales</taxon>
        <taxon>Oscillospiraceae</taxon>
        <taxon>Caproicibacterium</taxon>
    </lineage>
</organism>
<dbReference type="GO" id="GO:0032153">
    <property type="term" value="C:cell division site"/>
    <property type="evidence" value="ECO:0007669"/>
    <property type="project" value="UniProtKB-UniRule"/>
</dbReference>
<feature type="binding site" evidence="8">
    <location>
        <position position="144"/>
    </location>
    <ligand>
        <name>GTP</name>
        <dbReference type="ChEBI" id="CHEBI:37565"/>
    </ligand>
</feature>
<dbReference type="GO" id="GO:0051258">
    <property type="term" value="P:protein polymerization"/>
    <property type="evidence" value="ECO:0007669"/>
    <property type="project" value="UniProtKB-UniRule"/>
</dbReference>
<dbReference type="InterPro" id="IPR024757">
    <property type="entry name" value="FtsZ_C"/>
</dbReference>
<dbReference type="GO" id="GO:0005525">
    <property type="term" value="F:GTP binding"/>
    <property type="evidence" value="ECO:0007669"/>
    <property type="project" value="UniProtKB-UniRule"/>
</dbReference>
<feature type="compositionally biased region" description="Low complexity" evidence="10">
    <location>
        <begin position="358"/>
        <end position="368"/>
    </location>
</feature>
<evidence type="ECO:0000256" key="2">
    <source>
        <dbReference type="ARBA" id="ARBA00022490"/>
    </source>
</evidence>
<dbReference type="AlphaFoldDB" id="A0A859DPF6"/>
<dbReference type="InterPro" id="IPR037103">
    <property type="entry name" value="Tubulin/FtsZ-like_C"/>
</dbReference>
<dbReference type="Pfam" id="PF12327">
    <property type="entry name" value="FtsZ_C"/>
    <property type="match status" value="1"/>
</dbReference>
<sequence length="396" mass="41437">MPFEIDNDFENIVQIKVVGVGGGGGNAIDRMVTMGVQGVEFISVNTDKQALFRSKATQKIQIGEKVTHGKGAGSNPEMGGKAADESREAITEAVRGSDMVFITAGMGGGTGTGVAPVVAEIARDLGILTVGIVTKPFAFEGKRRMQQAEEGIAQLREHVDSLVVIPNERLKLVSEQRITLLNAFSVADDVLRQGVQSISDLIKLPGLVNLDFADVTAVMKDAGYAHMGVGRASGKDKAETAANMAISSPLLETSIAGAKGVIINITSSPDIGLDEIETASSMISEQASDDANIIWGAAFDENMDDEMSVTVIATGFETSGGEESLADDGSKASDADADINILNGSFGGSKSMAHNGPAKKQQAPAAAPTLKKEVKSTLDDDDEGFVDIMSIFNRNK</sequence>
<dbReference type="RefSeq" id="WP_174192907.1">
    <property type="nucleotide sequence ID" value="NZ_CP046051.1"/>
</dbReference>
<keyword evidence="6 8" id="KW-0717">Septation</keyword>
<dbReference type="InterPro" id="IPR000158">
    <property type="entry name" value="Cell_div_FtsZ"/>
</dbReference>
<dbReference type="InterPro" id="IPR018316">
    <property type="entry name" value="Tubulin/FtsZ_2-layer-sand-dom"/>
</dbReference>
<feature type="domain" description="Tubulin/FtsZ 2-layer sandwich" evidence="12">
    <location>
        <begin position="208"/>
        <end position="325"/>
    </location>
</feature>
<dbReference type="Gene3D" id="3.30.1330.20">
    <property type="entry name" value="Tubulin/FtsZ, C-terminal domain"/>
    <property type="match status" value="1"/>
</dbReference>
<dbReference type="HAMAP" id="MF_00909">
    <property type="entry name" value="FtsZ"/>
    <property type="match status" value="1"/>
</dbReference>
<dbReference type="CDD" id="cd02201">
    <property type="entry name" value="FtsZ_type1"/>
    <property type="match status" value="1"/>
</dbReference>
<dbReference type="GO" id="GO:0005737">
    <property type="term" value="C:cytoplasm"/>
    <property type="evidence" value="ECO:0007669"/>
    <property type="project" value="UniProtKB-SubCell"/>
</dbReference>
<feature type="binding site" evidence="8">
    <location>
        <begin position="109"/>
        <end position="111"/>
    </location>
    <ligand>
        <name>GTP</name>
        <dbReference type="ChEBI" id="CHEBI:37565"/>
    </ligand>
</feature>
<dbReference type="InterPro" id="IPR003008">
    <property type="entry name" value="Tubulin_FtsZ_GTPase"/>
</dbReference>
<dbReference type="SUPFAM" id="SSF52490">
    <property type="entry name" value="Tubulin nucleotide-binding domain-like"/>
    <property type="match status" value="1"/>
</dbReference>
<evidence type="ECO:0000313" key="13">
    <source>
        <dbReference type="EMBL" id="QKN23576.1"/>
    </source>
</evidence>
<protein>
    <recommendedName>
        <fullName evidence="8 9">Cell division protein FtsZ</fullName>
    </recommendedName>
</protein>
<dbReference type="NCBIfam" id="TIGR00065">
    <property type="entry name" value="ftsZ"/>
    <property type="match status" value="1"/>
</dbReference>
<gene>
    <name evidence="8 13" type="primary">ftsZ</name>
    <name evidence="13" type="ORF">GJQ69_03190</name>
</gene>
<comment type="similarity">
    <text evidence="1 8">Belongs to the FtsZ family.</text>
</comment>
<feature type="domain" description="Tubulin/FtsZ GTPase" evidence="11">
    <location>
        <begin position="14"/>
        <end position="206"/>
    </location>
</feature>
<evidence type="ECO:0000259" key="12">
    <source>
        <dbReference type="SMART" id="SM00865"/>
    </source>
</evidence>
<evidence type="ECO:0000256" key="1">
    <source>
        <dbReference type="ARBA" id="ARBA00009690"/>
    </source>
</evidence>
<dbReference type="SMART" id="SM00864">
    <property type="entry name" value="Tubulin"/>
    <property type="match status" value="1"/>
</dbReference>
<accession>A0A859DPF6</accession>
<dbReference type="SMART" id="SM00865">
    <property type="entry name" value="Tubulin_C"/>
    <property type="match status" value="1"/>
</dbReference>
<evidence type="ECO:0000256" key="5">
    <source>
        <dbReference type="ARBA" id="ARBA00023134"/>
    </source>
</evidence>
<dbReference type="FunFam" id="3.40.50.1440:FF:000023">
    <property type="entry name" value="Cell division protein FtsZ"/>
    <property type="match status" value="1"/>
</dbReference>
<dbReference type="EMBL" id="CP046051">
    <property type="protein sequence ID" value="QKN23576.1"/>
    <property type="molecule type" value="Genomic_DNA"/>
</dbReference>
<evidence type="ECO:0000256" key="3">
    <source>
        <dbReference type="ARBA" id="ARBA00022618"/>
    </source>
</evidence>
<feature type="binding site" evidence="8">
    <location>
        <begin position="22"/>
        <end position="26"/>
    </location>
    <ligand>
        <name>GTP</name>
        <dbReference type="ChEBI" id="CHEBI:37565"/>
    </ligand>
</feature>
<comment type="subcellular location">
    <subcellularLocation>
        <location evidence="8">Cytoplasm</location>
    </subcellularLocation>
    <text evidence="8">Assembles at midcell at the inner surface of the cytoplasmic membrane.</text>
</comment>
<comment type="function">
    <text evidence="8">Essential cell division protein that forms a contractile ring structure (Z ring) at the future cell division site. The regulation of the ring assembly controls the timing and the location of cell division. One of the functions of the FtsZ ring is to recruit other cell division proteins to the septum to produce a new cell wall between the dividing cells. Binds GTP and shows GTPase activity.</text>
</comment>
<evidence type="ECO:0000256" key="8">
    <source>
        <dbReference type="HAMAP-Rule" id="MF_00909"/>
    </source>
</evidence>
<keyword evidence="7 8" id="KW-0131">Cell cycle</keyword>
<comment type="subunit">
    <text evidence="8">Homodimer. Polymerizes to form a dynamic ring structure in a strictly GTP-dependent manner. Interacts directly with several other division proteins.</text>
</comment>
<dbReference type="GO" id="GO:0043093">
    <property type="term" value="P:FtsZ-dependent cytokinesis"/>
    <property type="evidence" value="ECO:0007669"/>
    <property type="project" value="UniProtKB-UniRule"/>
</dbReference>
<evidence type="ECO:0000256" key="4">
    <source>
        <dbReference type="ARBA" id="ARBA00022741"/>
    </source>
</evidence>
<evidence type="ECO:0000256" key="9">
    <source>
        <dbReference type="NCBIfam" id="TIGR00065"/>
    </source>
</evidence>
<dbReference type="Proteomes" id="UP000501316">
    <property type="component" value="Chromosome"/>
</dbReference>
<feature type="binding site" evidence="8">
    <location>
        <position position="140"/>
    </location>
    <ligand>
        <name>GTP</name>
        <dbReference type="ChEBI" id="CHEBI:37565"/>
    </ligand>
</feature>
<dbReference type="SUPFAM" id="SSF55307">
    <property type="entry name" value="Tubulin C-terminal domain-like"/>
    <property type="match status" value="1"/>
</dbReference>
<keyword evidence="3 8" id="KW-0132">Cell division</keyword>
<dbReference type="PROSITE" id="PS01134">
    <property type="entry name" value="FTSZ_1"/>
    <property type="match status" value="1"/>
</dbReference>
<name>A0A859DPF6_9FIRM</name>
<dbReference type="Pfam" id="PF00091">
    <property type="entry name" value="Tubulin"/>
    <property type="match status" value="1"/>
</dbReference>
<feature type="region of interest" description="Disordered" evidence="10">
    <location>
        <begin position="350"/>
        <end position="374"/>
    </location>
</feature>
<dbReference type="InterPro" id="IPR045061">
    <property type="entry name" value="FtsZ/CetZ"/>
</dbReference>
<keyword evidence="5 8" id="KW-0342">GTP-binding</keyword>
<dbReference type="InterPro" id="IPR008280">
    <property type="entry name" value="Tub_FtsZ_C"/>
</dbReference>
<evidence type="ECO:0000256" key="6">
    <source>
        <dbReference type="ARBA" id="ARBA00023210"/>
    </source>
</evidence>
<evidence type="ECO:0000259" key="11">
    <source>
        <dbReference type="SMART" id="SM00864"/>
    </source>
</evidence>
<dbReference type="InterPro" id="IPR036525">
    <property type="entry name" value="Tubulin/FtsZ_GTPase_sf"/>
</dbReference>
<dbReference type="KEGG" id="clf:GJQ69_03190"/>
<dbReference type="PRINTS" id="PR00423">
    <property type="entry name" value="CELLDVISFTSZ"/>
</dbReference>
<dbReference type="GO" id="GO:0000917">
    <property type="term" value="P:division septum assembly"/>
    <property type="evidence" value="ECO:0007669"/>
    <property type="project" value="UniProtKB-KW"/>
</dbReference>
<keyword evidence="2 8" id="KW-0963">Cytoplasm</keyword>
<evidence type="ECO:0000256" key="7">
    <source>
        <dbReference type="ARBA" id="ARBA00023306"/>
    </source>
</evidence>
<dbReference type="PANTHER" id="PTHR30314">
    <property type="entry name" value="CELL DIVISION PROTEIN FTSZ-RELATED"/>
    <property type="match status" value="1"/>
</dbReference>
<keyword evidence="4 8" id="KW-0547">Nucleotide-binding</keyword>
<dbReference type="PANTHER" id="PTHR30314:SF3">
    <property type="entry name" value="MITOCHONDRIAL DIVISION PROTEIN FSZA"/>
    <property type="match status" value="1"/>
</dbReference>
<dbReference type="InterPro" id="IPR020805">
    <property type="entry name" value="Cell_div_FtsZ_CS"/>
</dbReference>
<dbReference type="GO" id="GO:0003924">
    <property type="term" value="F:GTPase activity"/>
    <property type="evidence" value="ECO:0007669"/>
    <property type="project" value="UniProtKB-UniRule"/>
</dbReference>
<feature type="binding site" evidence="8">
    <location>
        <position position="188"/>
    </location>
    <ligand>
        <name>GTP</name>
        <dbReference type="ChEBI" id="CHEBI:37565"/>
    </ligand>
</feature>
<evidence type="ECO:0000313" key="14">
    <source>
        <dbReference type="Proteomes" id="UP000501316"/>
    </source>
</evidence>
<evidence type="ECO:0000256" key="10">
    <source>
        <dbReference type="SAM" id="MobiDB-lite"/>
    </source>
</evidence>
<reference evidence="13 14" key="1">
    <citation type="submission" date="2019-11" db="EMBL/GenBank/DDBJ databases">
        <authorList>
            <person name="Ren C."/>
            <person name="Wang H."/>
            <person name="Xu Y."/>
        </authorList>
    </citation>
    <scope>NUCLEOTIDE SEQUENCE [LARGE SCALE GENOMIC DNA]</scope>
    <source>
        <strain evidence="13 14">LBM 19010</strain>
    </source>
</reference>